<dbReference type="Proteomes" id="UP001446205">
    <property type="component" value="Unassembled WGS sequence"/>
</dbReference>
<sequence>MRIGIIVFALLLLLIGGMFLFGPFSWRGGAPAAAMMHDIPMNGMNRGMGGMSGMPSMLRHQYVMRNGIPAAYRDASNPLPATADNIRAGGRLFASNCATCHGPQGLGNGPAGRDLNPPPANIARFVRSPMANDPYLFWTISEGGAPVGSAMPAFKGVLSNTERWQIIRYLRAGFPQAG</sequence>
<dbReference type="EMBL" id="JBBPCO010000005">
    <property type="protein sequence ID" value="MEK8089397.1"/>
    <property type="molecule type" value="Genomic_DNA"/>
</dbReference>
<dbReference type="InterPro" id="IPR036909">
    <property type="entry name" value="Cyt_c-like_dom_sf"/>
</dbReference>
<comment type="caution">
    <text evidence="6">The sequence shown here is derived from an EMBL/GenBank/DDBJ whole genome shotgun (WGS) entry which is preliminary data.</text>
</comment>
<dbReference type="Gene3D" id="1.10.760.10">
    <property type="entry name" value="Cytochrome c-like domain"/>
    <property type="match status" value="1"/>
</dbReference>
<keyword evidence="2 4" id="KW-0479">Metal-binding</keyword>
<evidence type="ECO:0000259" key="5">
    <source>
        <dbReference type="PROSITE" id="PS51007"/>
    </source>
</evidence>
<evidence type="ECO:0000256" key="3">
    <source>
        <dbReference type="ARBA" id="ARBA00023004"/>
    </source>
</evidence>
<evidence type="ECO:0000256" key="1">
    <source>
        <dbReference type="ARBA" id="ARBA00022617"/>
    </source>
</evidence>
<reference evidence="6 7" key="1">
    <citation type="submission" date="2024-04" db="EMBL/GenBank/DDBJ databases">
        <authorList>
            <person name="Abashina T."/>
            <person name="Shaikin A."/>
        </authorList>
    </citation>
    <scope>NUCLEOTIDE SEQUENCE [LARGE SCALE GENOMIC DNA]</scope>
    <source>
        <strain evidence="6 7">AAFK</strain>
    </source>
</reference>
<feature type="domain" description="Cytochrome c" evidence="5">
    <location>
        <begin position="84"/>
        <end position="174"/>
    </location>
</feature>
<gene>
    <name evidence="6" type="ORF">WOB96_06410</name>
</gene>
<dbReference type="RefSeq" id="WP_341370456.1">
    <property type="nucleotide sequence ID" value="NZ_JBBPCO010000005.1"/>
</dbReference>
<keyword evidence="3 4" id="KW-0408">Iron</keyword>
<evidence type="ECO:0000256" key="4">
    <source>
        <dbReference type="PROSITE-ProRule" id="PRU00433"/>
    </source>
</evidence>
<evidence type="ECO:0000313" key="7">
    <source>
        <dbReference type="Proteomes" id="UP001446205"/>
    </source>
</evidence>
<protein>
    <submittedName>
        <fullName evidence="6">Cytochrome c</fullName>
    </submittedName>
</protein>
<accession>A0ABU9D969</accession>
<keyword evidence="7" id="KW-1185">Reference proteome</keyword>
<keyword evidence="1 4" id="KW-0349">Heme</keyword>
<dbReference type="InterPro" id="IPR009056">
    <property type="entry name" value="Cyt_c-like_dom"/>
</dbReference>
<dbReference type="Pfam" id="PF13442">
    <property type="entry name" value="Cytochrome_CBB3"/>
    <property type="match status" value="1"/>
</dbReference>
<dbReference type="SUPFAM" id="SSF46626">
    <property type="entry name" value="Cytochrome c"/>
    <property type="match status" value="1"/>
</dbReference>
<dbReference type="InterPro" id="IPR050597">
    <property type="entry name" value="Cytochrome_c_Oxidase_Subunit"/>
</dbReference>
<dbReference type="PANTHER" id="PTHR33751:SF1">
    <property type="entry name" value="CBB3-TYPE CYTOCHROME C OXIDASE SUBUNIT FIXP"/>
    <property type="match status" value="1"/>
</dbReference>
<name>A0ABU9D969_9PROT</name>
<evidence type="ECO:0000313" key="6">
    <source>
        <dbReference type="EMBL" id="MEK8089397.1"/>
    </source>
</evidence>
<dbReference type="PANTHER" id="PTHR33751">
    <property type="entry name" value="CBB3-TYPE CYTOCHROME C OXIDASE SUBUNIT FIXP"/>
    <property type="match status" value="1"/>
</dbReference>
<evidence type="ECO:0000256" key="2">
    <source>
        <dbReference type="ARBA" id="ARBA00022723"/>
    </source>
</evidence>
<proteinExistence type="predicted"/>
<organism evidence="6 7">
    <name type="scientific">Thermithiobacillus plumbiphilus</name>
    <dbReference type="NCBI Taxonomy" id="1729899"/>
    <lineage>
        <taxon>Bacteria</taxon>
        <taxon>Pseudomonadati</taxon>
        <taxon>Pseudomonadota</taxon>
        <taxon>Acidithiobacillia</taxon>
        <taxon>Acidithiobacillales</taxon>
        <taxon>Thermithiobacillaceae</taxon>
        <taxon>Thermithiobacillus</taxon>
    </lineage>
</organism>
<dbReference type="PROSITE" id="PS51007">
    <property type="entry name" value="CYTC"/>
    <property type="match status" value="1"/>
</dbReference>